<dbReference type="AlphaFoldDB" id="A0AAX4J2Y1"/>
<dbReference type="Proteomes" id="UP001322277">
    <property type="component" value="Chromosome 10"/>
</dbReference>
<gene>
    <name evidence="1" type="ORF">CDEST_14808</name>
</gene>
<evidence type="ECO:0000313" key="2">
    <source>
        <dbReference type="Proteomes" id="UP001322277"/>
    </source>
</evidence>
<name>A0AAX4J2Y1_9PEZI</name>
<accession>A0AAX4J2Y1</accession>
<dbReference type="EMBL" id="CP137314">
    <property type="protein sequence ID" value="WQF89794.1"/>
    <property type="molecule type" value="Genomic_DNA"/>
</dbReference>
<reference evidence="2" key="1">
    <citation type="journal article" date="2023" name="bioRxiv">
        <title>Complete genome of the Medicago anthracnose fungus, Colletotrichum destructivum, reveals a mini-chromosome-like region within a core chromosome.</title>
        <authorList>
            <person name="Lapalu N."/>
            <person name="Simon A."/>
            <person name="Lu A."/>
            <person name="Plaumann P.-L."/>
            <person name="Amselem J."/>
            <person name="Pigne S."/>
            <person name="Auger A."/>
            <person name="Koch C."/>
            <person name="Dallery J.-F."/>
            <person name="O'Connell R.J."/>
        </authorList>
    </citation>
    <scope>NUCLEOTIDE SEQUENCE [LARGE SCALE GENOMIC DNA]</scope>
    <source>
        <strain evidence="2">CBS 520.97</strain>
    </source>
</reference>
<proteinExistence type="predicted"/>
<organism evidence="1 2">
    <name type="scientific">Colletotrichum destructivum</name>
    <dbReference type="NCBI Taxonomy" id="34406"/>
    <lineage>
        <taxon>Eukaryota</taxon>
        <taxon>Fungi</taxon>
        <taxon>Dikarya</taxon>
        <taxon>Ascomycota</taxon>
        <taxon>Pezizomycotina</taxon>
        <taxon>Sordariomycetes</taxon>
        <taxon>Hypocreomycetidae</taxon>
        <taxon>Glomerellales</taxon>
        <taxon>Glomerellaceae</taxon>
        <taxon>Colletotrichum</taxon>
        <taxon>Colletotrichum destructivum species complex</taxon>
    </lineage>
</organism>
<sequence>MEQKRNGGYHHRLQSRYWRLRNPGLIKESENRTKQFRRDTHTHTHTLHSFCDPKPARCDPRIIRTPSSAMETPDAGPFAGFDSNNFATEVWKMGTNHVGS</sequence>
<dbReference type="GeneID" id="87951308"/>
<protein>
    <submittedName>
        <fullName evidence="1">Uncharacterized protein</fullName>
    </submittedName>
</protein>
<evidence type="ECO:0000313" key="1">
    <source>
        <dbReference type="EMBL" id="WQF89794.1"/>
    </source>
</evidence>
<keyword evidence="2" id="KW-1185">Reference proteome</keyword>
<dbReference type="KEGG" id="cdet:87951308"/>
<dbReference type="RefSeq" id="XP_062787015.1">
    <property type="nucleotide sequence ID" value="XM_062930964.1"/>
</dbReference>